<name>A0A0F9L879_9ZZZZ</name>
<gene>
    <name evidence="1" type="ORF">LCGC14_1246180</name>
</gene>
<protein>
    <submittedName>
        <fullName evidence="1">Uncharacterized protein</fullName>
    </submittedName>
</protein>
<comment type="caution">
    <text evidence="1">The sequence shown here is derived from an EMBL/GenBank/DDBJ whole genome shotgun (WGS) entry which is preliminary data.</text>
</comment>
<reference evidence="1" key="1">
    <citation type="journal article" date="2015" name="Nature">
        <title>Complex archaea that bridge the gap between prokaryotes and eukaryotes.</title>
        <authorList>
            <person name="Spang A."/>
            <person name="Saw J.H."/>
            <person name="Jorgensen S.L."/>
            <person name="Zaremba-Niedzwiedzka K."/>
            <person name="Martijn J."/>
            <person name="Lind A.E."/>
            <person name="van Eijk R."/>
            <person name="Schleper C."/>
            <person name="Guy L."/>
            <person name="Ettema T.J."/>
        </authorList>
    </citation>
    <scope>NUCLEOTIDE SEQUENCE</scope>
</reference>
<accession>A0A0F9L879</accession>
<dbReference type="EMBL" id="LAZR01006780">
    <property type="protein sequence ID" value="KKM89688.1"/>
    <property type="molecule type" value="Genomic_DNA"/>
</dbReference>
<proteinExistence type="predicted"/>
<sequence>MKRLVIYPTSRGFRIRLEFKGLLPNLEVAEYYSAKRTALRAAGRFKTRLNLDDNVPVDVIGS</sequence>
<organism evidence="1">
    <name type="scientific">marine sediment metagenome</name>
    <dbReference type="NCBI Taxonomy" id="412755"/>
    <lineage>
        <taxon>unclassified sequences</taxon>
        <taxon>metagenomes</taxon>
        <taxon>ecological metagenomes</taxon>
    </lineage>
</organism>
<dbReference type="AlphaFoldDB" id="A0A0F9L879"/>
<evidence type="ECO:0000313" key="1">
    <source>
        <dbReference type="EMBL" id="KKM89688.1"/>
    </source>
</evidence>